<dbReference type="AlphaFoldDB" id="M6CU99"/>
<comment type="caution">
    <text evidence="1">The sequence shown here is derived from an EMBL/GenBank/DDBJ whole genome shotgun (WGS) entry which is preliminary data.</text>
</comment>
<proteinExistence type="predicted"/>
<protein>
    <submittedName>
        <fullName evidence="1">Uncharacterized protein</fullName>
    </submittedName>
</protein>
<gene>
    <name evidence="1" type="ORF">LEP1GSC194_3566</name>
</gene>
<dbReference type="Proteomes" id="UP000011988">
    <property type="component" value="Unassembled WGS sequence"/>
</dbReference>
<evidence type="ECO:0000313" key="1">
    <source>
        <dbReference type="EMBL" id="EMJ95492.1"/>
    </source>
</evidence>
<evidence type="ECO:0000313" key="2">
    <source>
        <dbReference type="Proteomes" id="UP000011988"/>
    </source>
</evidence>
<name>M6CU99_9LEPT</name>
<organism evidence="1 2">
    <name type="scientific">Leptospira alstonii serovar Sichuan str. 79601</name>
    <dbReference type="NCBI Taxonomy" id="1218565"/>
    <lineage>
        <taxon>Bacteria</taxon>
        <taxon>Pseudomonadati</taxon>
        <taxon>Spirochaetota</taxon>
        <taxon>Spirochaetia</taxon>
        <taxon>Leptospirales</taxon>
        <taxon>Leptospiraceae</taxon>
        <taxon>Leptospira</taxon>
    </lineage>
</organism>
<reference evidence="1 2" key="1">
    <citation type="submission" date="2013-01" db="EMBL/GenBank/DDBJ databases">
        <authorList>
            <person name="Harkins D.M."/>
            <person name="Durkin A.S."/>
            <person name="Brinkac L.M."/>
            <person name="Haft D.H."/>
            <person name="Selengut J.D."/>
            <person name="Sanka R."/>
            <person name="DePew J."/>
            <person name="Purushe J."/>
            <person name="Galloway R.L."/>
            <person name="Vinetz J.M."/>
            <person name="Sutton G.G."/>
            <person name="Nierman W.C."/>
            <person name="Fouts D.E."/>
        </authorList>
    </citation>
    <scope>NUCLEOTIDE SEQUENCE [LARGE SCALE GENOMIC DNA]</scope>
    <source>
        <strain evidence="1 2">79601</strain>
    </source>
</reference>
<accession>M6CU99</accession>
<sequence>MSLLESIQQFQNTEIQNLNQWILKEDFYLPSFWVYLTSRVFTTRTYKNGTQNK</sequence>
<dbReference type="EMBL" id="ANIK01000035">
    <property type="protein sequence ID" value="EMJ95492.1"/>
    <property type="molecule type" value="Genomic_DNA"/>
</dbReference>